<organism evidence="5 6">
    <name type="scientific">Halomonas kalidii</name>
    <dbReference type="NCBI Taxonomy" id="3043293"/>
    <lineage>
        <taxon>Bacteria</taxon>
        <taxon>Pseudomonadati</taxon>
        <taxon>Pseudomonadota</taxon>
        <taxon>Gammaproteobacteria</taxon>
        <taxon>Oceanospirillales</taxon>
        <taxon>Halomonadaceae</taxon>
        <taxon>Halomonas</taxon>
    </lineage>
</organism>
<evidence type="ECO:0000259" key="4">
    <source>
        <dbReference type="PROSITE" id="PS50893"/>
    </source>
</evidence>
<dbReference type="InterPro" id="IPR017871">
    <property type="entry name" value="ABC_transporter-like_CS"/>
</dbReference>
<keyword evidence="3 5" id="KW-0067">ATP-binding</keyword>
<dbReference type="PROSITE" id="PS00211">
    <property type="entry name" value="ABC_TRANSPORTER_1"/>
    <property type="match status" value="1"/>
</dbReference>
<keyword evidence="6" id="KW-1185">Reference proteome</keyword>
<dbReference type="RefSeq" id="WP_282722658.1">
    <property type="nucleotide sequence ID" value="NZ_JASCQO010000041.1"/>
</dbReference>
<dbReference type="InterPro" id="IPR027417">
    <property type="entry name" value="P-loop_NTPase"/>
</dbReference>
<evidence type="ECO:0000256" key="3">
    <source>
        <dbReference type="ARBA" id="ARBA00022840"/>
    </source>
</evidence>
<keyword evidence="1" id="KW-0813">Transport</keyword>
<dbReference type="GO" id="GO:0005524">
    <property type="term" value="F:ATP binding"/>
    <property type="evidence" value="ECO:0007669"/>
    <property type="project" value="UniProtKB-KW"/>
</dbReference>
<feature type="domain" description="ABC transporter" evidence="4">
    <location>
        <begin position="5"/>
        <end position="232"/>
    </location>
</feature>
<dbReference type="EMBL" id="JASCQO010000041">
    <property type="protein sequence ID" value="MDI5935211.1"/>
    <property type="molecule type" value="Genomic_DNA"/>
</dbReference>
<gene>
    <name evidence="5" type="ORF">QLQ84_15560</name>
</gene>
<dbReference type="Pfam" id="PF00005">
    <property type="entry name" value="ABC_tran"/>
    <property type="match status" value="1"/>
</dbReference>
<dbReference type="PANTHER" id="PTHR42939:SF1">
    <property type="entry name" value="ABC TRANSPORTER ATP-BINDING PROTEIN ALBC-RELATED"/>
    <property type="match status" value="1"/>
</dbReference>
<sequence length="315" mass="34189">MNPVIDCRGLTLRHGPLTRLDALDLRVRQGEVLALLGHNGAGKTTTMKLILGLLSPSAGTLAVLGGAPDGPHAETLRRRLGYLPENVSFYEQLTGREVLAYFARLKRVDRRQVDALLARVGLGEAACRRVRTYSKGMRQRLGLAQALLGEPRLLLLDEPTTGLDPAATRDFYETVRELREGGCTVLLSSHVLPGVEPYIDRALILGAGRRLALGSLDELRREAALPLTIRAHGHWPGIDWSRGWGDVGVTPRHLNGRTLELGVHPEAKMATLRRLADTAGVEDIDVQPPTLEHLYAHFSTPVAGAPSSHASRGAP</sequence>
<dbReference type="Gene3D" id="3.40.50.300">
    <property type="entry name" value="P-loop containing nucleotide triphosphate hydrolases"/>
    <property type="match status" value="1"/>
</dbReference>
<proteinExistence type="predicted"/>
<dbReference type="InterPro" id="IPR051782">
    <property type="entry name" value="ABC_Transporter_VariousFunc"/>
</dbReference>
<dbReference type="Proteomes" id="UP001244242">
    <property type="component" value="Unassembled WGS sequence"/>
</dbReference>
<protein>
    <submittedName>
        <fullName evidence="5">ABC transporter ATP-binding protein</fullName>
    </submittedName>
</protein>
<comment type="caution">
    <text evidence="5">The sequence shown here is derived from an EMBL/GenBank/DDBJ whole genome shotgun (WGS) entry which is preliminary data.</text>
</comment>
<keyword evidence="2" id="KW-0547">Nucleotide-binding</keyword>
<dbReference type="PANTHER" id="PTHR42939">
    <property type="entry name" value="ABC TRANSPORTER ATP-BINDING PROTEIN ALBC-RELATED"/>
    <property type="match status" value="1"/>
</dbReference>
<dbReference type="PROSITE" id="PS50893">
    <property type="entry name" value="ABC_TRANSPORTER_2"/>
    <property type="match status" value="1"/>
</dbReference>
<name>A0ABT6VR14_9GAMM</name>
<dbReference type="SUPFAM" id="SSF52540">
    <property type="entry name" value="P-loop containing nucleoside triphosphate hydrolases"/>
    <property type="match status" value="1"/>
</dbReference>
<evidence type="ECO:0000256" key="2">
    <source>
        <dbReference type="ARBA" id="ARBA00022741"/>
    </source>
</evidence>
<accession>A0ABT6VR14</accession>
<dbReference type="InterPro" id="IPR003439">
    <property type="entry name" value="ABC_transporter-like_ATP-bd"/>
</dbReference>
<dbReference type="InterPro" id="IPR003593">
    <property type="entry name" value="AAA+_ATPase"/>
</dbReference>
<dbReference type="SMART" id="SM00382">
    <property type="entry name" value="AAA"/>
    <property type="match status" value="1"/>
</dbReference>
<evidence type="ECO:0000313" key="5">
    <source>
        <dbReference type="EMBL" id="MDI5935211.1"/>
    </source>
</evidence>
<dbReference type="CDD" id="cd03230">
    <property type="entry name" value="ABC_DR_subfamily_A"/>
    <property type="match status" value="1"/>
</dbReference>
<evidence type="ECO:0000313" key="6">
    <source>
        <dbReference type="Proteomes" id="UP001244242"/>
    </source>
</evidence>
<evidence type="ECO:0000256" key="1">
    <source>
        <dbReference type="ARBA" id="ARBA00022448"/>
    </source>
</evidence>
<reference evidence="5 6" key="1">
    <citation type="submission" date="2023-04" db="EMBL/GenBank/DDBJ databases">
        <title>Halomonas strains isolated from rhizosphere soil.</title>
        <authorList>
            <person name="Xu L."/>
            <person name="Sun J.-Q."/>
        </authorList>
    </citation>
    <scope>NUCLEOTIDE SEQUENCE [LARGE SCALE GENOMIC DNA]</scope>
    <source>
        <strain evidence="5 6">LN1S58</strain>
    </source>
</reference>